<name>A0A5B7HGF2_PORTR</name>
<organism evidence="1 2">
    <name type="scientific">Portunus trituberculatus</name>
    <name type="common">Swimming crab</name>
    <name type="synonym">Neptunus trituberculatus</name>
    <dbReference type="NCBI Taxonomy" id="210409"/>
    <lineage>
        <taxon>Eukaryota</taxon>
        <taxon>Metazoa</taxon>
        <taxon>Ecdysozoa</taxon>
        <taxon>Arthropoda</taxon>
        <taxon>Crustacea</taxon>
        <taxon>Multicrustacea</taxon>
        <taxon>Malacostraca</taxon>
        <taxon>Eumalacostraca</taxon>
        <taxon>Eucarida</taxon>
        <taxon>Decapoda</taxon>
        <taxon>Pleocyemata</taxon>
        <taxon>Brachyura</taxon>
        <taxon>Eubrachyura</taxon>
        <taxon>Portunoidea</taxon>
        <taxon>Portunidae</taxon>
        <taxon>Portuninae</taxon>
        <taxon>Portunus</taxon>
    </lineage>
</organism>
<evidence type="ECO:0000313" key="2">
    <source>
        <dbReference type="Proteomes" id="UP000324222"/>
    </source>
</evidence>
<evidence type="ECO:0000313" key="1">
    <source>
        <dbReference type="EMBL" id="MPC68008.1"/>
    </source>
</evidence>
<proteinExistence type="predicted"/>
<reference evidence="1 2" key="1">
    <citation type="submission" date="2019-05" db="EMBL/GenBank/DDBJ databases">
        <title>Another draft genome of Portunus trituberculatus and its Hox gene families provides insights of decapod evolution.</title>
        <authorList>
            <person name="Jeong J.-H."/>
            <person name="Song I."/>
            <person name="Kim S."/>
            <person name="Choi T."/>
            <person name="Kim D."/>
            <person name="Ryu S."/>
            <person name="Kim W."/>
        </authorList>
    </citation>
    <scope>NUCLEOTIDE SEQUENCE [LARGE SCALE GENOMIC DNA]</scope>
    <source>
        <tissue evidence="1">Muscle</tissue>
    </source>
</reference>
<dbReference type="AlphaFoldDB" id="A0A5B7HGF2"/>
<dbReference type="Proteomes" id="UP000324222">
    <property type="component" value="Unassembled WGS sequence"/>
</dbReference>
<accession>A0A5B7HGF2</accession>
<sequence length="82" mass="9694">MRRPDNVFHYDPHYTVKIVNQPDSIRMWGVLTGHKGSVGLYFLPKKVMMKATNYIEVLEDHMLTFWSIHEAEYFYAQLSTSI</sequence>
<protein>
    <submittedName>
        <fullName evidence="1">Uncharacterized protein</fullName>
    </submittedName>
</protein>
<comment type="caution">
    <text evidence="1">The sequence shown here is derived from an EMBL/GenBank/DDBJ whole genome shotgun (WGS) entry which is preliminary data.</text>
</comment>
<dbReference type="EMBL" id="VSRR010027101">
    <property type="protein sequence ID" value="MPC68008.1"/>
    <property type="molecule type" value="Genomic_DNA"/>
</dbReference>
<gene>
    <name evidence="1" type="ORF">E2C01_062197</name>
</gene>
<keyword evidence="2" id="KW-1185">Reference proteome</keyword>